<dbReference type="InterPro" id="IPR016166">
    <property type="entry name" value="FAD-bd_PCMH"/>
</dbReference>
<dbReference type="OrthoDB" id="9983560at2759"/>
<dbReference type="Gene3D" id="3.30.465.10">
    <property type="match status" value="2"/>
</dbReference>
<evidence type="ECO:0000256" key="1">
    <source>
        <dbReference type="ARBA" id="ARBA00005466"/>
    </source>
</evidence>
<sequence length="564" mass="60342">MRLVDNAPLLGALLLTGLGNAKACYRLPSDPEWPNAQAWSTLNSTVNGNLVATVPIGSPCHDPTYDAGACDALKAQWLNPLTHTPSSHSIMQSYFANQSCDPFSDRTIPCTLGNYVSYSVKASGAEDVISALQFAKSNNIRVVVRNTGHDFLGRSTGAGALAIWTQGLKSVTFGNWSDQYYTGPSVTVGAGVMGNELLETANKQGMTVVSGECATVGLAGGFTQGGGHSVLSTAFGLGADQTLSFEVVTAEGQKLTASATQNSDLYWALSGGGGGTYAVVLSITVRAYPAKQVGGAAMQLLASSTTPEKFAAATSKLIESLPGMIDAGAMVVFLISTQYIVLKPVTVWDSSAAYVKDVVLAPFAKALTDLGITPPIVYSELSYRDHFDRYMGPLPRGAYEVNRYQFGGRLIPRTVVENNTAELVKVYQELIAGGVLLAGSTANYQKPAGAAENGVLPAWRNTMIQQQLITNWNSTAPWATMEADQQKMTNVFMPKLEAITPGSGSYMNEADFQQPNWQRTFFGENYEKLLAIKKKYDPKDVFYILKGVGSEAWNVAKDGRMCRA</sequence>
<dbReference type="AlphaFoldDB" id="A0A9Q8ZGI3"/>
<dbReference type="PANTHER" id="PTHR13878">
    <property type="entry name" value="GULONOLACTONE OXIDASE"/>
    <property type="match status" value="1"/>
</dbReference>
<proteinExistence type="inferred from homology"/>
<comment type="similarity">
    <text evidence="1">Belongs to the oxygen-dependent FAD-linked oxidoreductase family.</text>
</comment>
<feature type="chain" id="PRO_5040449125" evidence="3">
    <location>
        <begin position="24"/>
        <end position="564"/>
    </location>
</feature>
<evidence type="ECO:0000256" key="2">
    <source>
        <dbReference type="ARBA" id="ARBA00023002"/>
    </source>
</evidence>
<dbReference type="InterPro" id="IPR050432">
    <property type="entry name" value="FAD-linked_Oxidoreductases_BP"/>
</dbReference>
<name>A0A9Q8ZGI3_CURCL</name>
<dbReference type="InterPro" id="IPR036318">
    <property type="entry name" value="FAD-bd_PCMH-like_sf"/>
</dbReference>
<dbReference type="InterPro" id="IPR006094">
    <property type="entry name" value="Oxid_FAD_bind_N"/>
</dbReference>
<dbReference type="Proteomes" id="UP001056012">
    <property type="component" value="Chromosome 6"/>
</dbReference>
<dbReference type="GO" id="GO:0016491">
    <property type="term" value="F:oxidoreductase activity"/>
    <property type="evidence" value="ECO:0007669"/>
    <property type="project" value="UniProtKB-KW"/>
</dbReference>
<dbReference type="VEuPathDB" id="FungiDB:yc1106_08564"/>
<evidence type="ECO:0000313" key="5">
    <source>
        <dbReference type="EMBL" id="USP81290.1"/>
    </source>
</evidence>
<organism evidence="5 6">
    <name type="scientific">Curvularia clavata</name>
    <dbReference type="NCBI Taxonomy" id="95742"/>
    <lineage>
        <taxon>Eukaryota</taxon>
        <taxon>Fungi</taxon>
        <taxon>Dikarya</taxon>
        <taxon>Ascomycota</taxon>
        <taxon>Pezizomycotina</taxon>
        <taxon>Dothideomycetes</taxon>
        <taxon>Pleosporomycetidae</taxon>
        <taxon>Pleosporales</taxon>
        <taxon>Pleosporineae</taxon>
        <taxon>Pleosporaceae</taxon>
        <taxon>Curvularia</taxon>
    </lineage>
</organism>
<gene>
    <name evidence="5" type="ORF">yc1106_08564</name>
</gene>
<dbReference type="GO" id="GO:0071949">
    <property type="term" value="F:FAD binding"/>
    <property type="evidence" value="ECO:0007669"/>
    <property type="project" value="InterPro"/>
</dbReference>
<keyword evidence="6" id="KW-1185">Reference proteome</keyword>
<evidence type="ECO:0000313" key="6">
    <source>
        <dbReference type="Proteomes" id="UP001056012"/>
    </source>
</evidence>
<dbReference type="SUPFAM" id="SSF56176">
    <property type="entry name" value="FAD-binding/transporter-associated domain-like"/>
    <property type="match status" value="1"/>
</dbReference>
<reference evidence="5" key="1">
    <citation type="submission" date="2021-12" db="EMBL/GenBank/DDBJ databases">
        <title>Curvularia clavata genome.</title>
        <authorList>
            <person name="Cao Y."/>
        </authorList>
    </citation>
    <scope>NUCLEOTIDE SEQUENCE</scope>
    <source>
        <strain evidence="5">Yc1106</strain>
    </source>
</reference>
<evidence type="ECO:0000259" key="4">
    <source>
        <dbReference type="PROSITE" id="PS51387"/>
    </source>
</evidence>
<dbReference type="PROSITE" id="PS51387">
    <property type="entry name" value="FAD_PCMH"/>
    <property type="match status" value="1"/>
</dbReference>
<protein>
    <submittedName>
        <fullName evidence="5">FAD-linked oxidoreductase</fullName>
    </submittedName>
</protein>
<feature type="signal peptide" evidence="3">
    <location>
        <begin position="1"/>
        <end position="23"/>
    </location>
</feature>
<dbReference type="PANTHER" id="PTHR13878:SF91">
    <property type="entry name" value="FAD BINDING DOMAIN PROTEIN (AFU_ORTHOLOGUE AFUA_6G12070)-RELATED"/>
    <property type="match status" value="1"/>
</dbReference>
<dbReference type="Pfam" id="PF08031">
    <property type="entry name" value="BBE"/>
    <property type="match status" value="1"/>
</dbReference>
<feature type="domain" description="FAD-binding PCMH-type" evidence="4">
    <location>
        <begin position="112"/>
        <end position="290"/>
    </location>
</feature>
<dbReference type="EMBL" id="CP089279">
    <property type="protein sequence ID" value="USP81290.1"/>
    <property type="molecule type" value="Genomic_DNA"/>
</dbReference>
<keyword evidence="2" id="KW-0560">Oxidoreductase</keyword>
<dbReference type="InterPro" id="IPR016169">
    <property type="entry name" value="FAD-bd_PCMH_sub2"/>
</dbReference>
<dbReference type="InterPro" id="IPR012951">
    <property type="entry name" value="BBE"/>
</dbReference>
<accession>A0A9Q8ZGI3</accession>
<evidence type="ECO:0000256" key="3">
    <source>
        <dbReference type="SAM" id="SignalP"/>
    </source>
</evidence>
<dbReference type="Pfam" id="PF01565">
    <property type="entry name" value="FAD_binding_4"/>
    <property type="match status" value="1"/>
</dbReference>
<keyword evidence="3" id="KW-0732">Signal</keyword>